<keyword evidence="1" id="KW-1133">Transmembrane helix</keyword>
<accession>A0A4R8DXF7</accession>
<organism evidence="3 4">
    <name type="scientific">Dinghuibacter silviterrae</name>
    <dbReference type="NCBI Taxonomy" id="1539049"/>
    <lineage>
        <taxon>Bacteria</taxon>
        <taxon>Pseudomonadati</taxon>
        <taxon>Bacteroidota</taxon>
        <taxon>Chitinophagia</taxon>
        <taxon>Chitinophagales</taxon>
        <taxon>Chitinophagaceae</taxon>
        <taxon>Dinghuibacter</taxon>
    </lineage>
</organism>
<dbReference type="OrthoDB" id="290051at2"/>
<protein>
    <submittedName>
        <fullName evidence="3">Peptidoglycan/LPS O-acetylase OafA/YrhL</fullName>
    </submittedName>
</protein>
<evidence type="ECO:0000259" key="2">
    <source>
        <dbReference type="Pfam" id="PF01757"/>
    </source>
</evidence>
<keyword evidence="1" id="KW-0812">Transmembrane</keyword>
<dbReference type="Pfam" id="PF01757">
    <property type="entry name" value="Acyl_transf_3"/>
    <property type="match status" value="1"/>
</dbReference>
<feature type="transmembrane region" description="Helical" evidence="1">
    <location>
        <begin position="306"/>
        <end position="324"/>
    </location>
</feature>
<gene>
    <name evidence="3" type="ORF">EDB95_2946</name>
</gene>
<dbReference type="GO" id="GO:0016747">
    <property type="term" value="F:acyltransferase activity, transferring groups other than amino-acyl groups"/>
    <property type="evidence" value="ECO:0007669"/>
    <property type="project" value="InterPro"/>
</dbReference>
<feature type="transmembrane region" description="Helical" evidence="1">
    <location>
        <begin position="158"/>
        <end position="178"/>
    </location>
</feature>
<feature type="transmembrane region" description="Helical" evidence="1">
    <location>
        <begin position="12"/>
        <end position="28"/>
    </location>
</feature>
<comment type="caution">
    <text evidence="3">The sequence shown here is derived from an EMBL/GenBank/DDBJ whole genome shotgun (WGS) entry which is preliminary data.</text>
</comment>
<feature type="transmembrane region" description="Helical" evidence="1">
    <location>
        <begin position="73"/>
        <end position="94"/>
    </location>
</feature>
<name>A0A4R8DXF7_9BACT</name>
<feature type="transmembrane region" description="Helical" evidence="1">
    <location>
        <begin position="336"/>
        <end position="359"/>
    </location>
</feature>
<dbReference type="InterPro" id="IPR002656">
    <property type="entry name" value="Acyl_transf_3_dom"/>
</dbReference>
<reference evidence="3 4" key="1">
    <citation type="submission" date="2019-03" db="EMBL/GenBank/DDBJ databases">
        <title>Genomic Encyclopedia of Type Strains, Phase IV (KMG-IV): sequencing the most valuable type-strain genomes for metagenomic binning, comparative biology and taxonomic classification.</title>
        <authorList>
            <person name="Goeker M."/>
        </authorList>
    </citation>
    <scope>NUCLEOTIDE SEQUENCE [LARGE SCALE GENOMIC DNA]</scope>
    <source>
        <strain evidence="3 4">DSM 100059</strain>
    </source>
</reference>
<proteinExistence type="predicted"/>
<dbReference type="RefSeq" id="WP_133994537.1">
    <property type="nucleotide sequence ID" value="NZ_SODV01000001.1"/>
</dbReference>
<feature type="transmembrane region" description="Helical" evidence="1">
    <location>
        <begin position="34"/>
        <end position="52"/>
    </location>
</feature>
<evidence type="ECO:0000256" key="1">
    <source>
        <dbReference type="SAM" id="Phobius"/>
    </source>
</evidence>
<evidence type="ECO:0000313" key="3">
    <source>
        <dbReference type="EMBL" id="TDX01901.1"/>
    </source>
</evidence>
<dbReference type="InterPro" id="IPR050879">
    <property type="entry name" value="Acyltransferase_3"/>
</dbReference>
<keyword evidence="4" id="KW-1185">Reference proteome</keyword>
<keyword evidence="1" id="KW-0472">Membrane</keyword>
<dbReference type="GO" id="GO:0000271">
    <property type="term" value="P:polysaccharide biosynthetic process"/>
    <property type="evidence" value="ECO:0007669"/>
    <property type="project" value="TreeGrafter"/>
</dbReference>
<evidence type="ECO:0000313" key="4">
    <source>
        <dbReference type="Proteomes" id="UP000294498"/>
    </source>
</evidence>
<feature type="transmembrane region" description="Helical" evidence="1">
    <location>
        <begin position="265"/>
        <end position="285"/>
    </location>
</feature>
<feature type="domain" description="Acyltransferase 3" evidence="2">
    <location>
        <begin position="8"/>
        <end position="350"/>
    </location>
</feature>
<dbReference type="AlphaFoldDB" id="A0A4R8DXF7"/>
<dbReference type="GO" id="GO:0016020">
    <property type="term" value="C:membrane"/>
    <property type="evidence" value="ECO:0007669"/>
    <property type="project" value="TreeGrafter"/>
</dbReference>
<dbReference type="PANTHER" id="PTHR23028">
    <property type="entry name" value="ACETYLTRANSFERASE"/>
    <property type="match status" value="1"/>
</dbReference>
<feature type="transmembrane region" description="Helical" evidence="1">
    <location>
        <begin position="130"/>
        <end position="151"/>
    </location>
</feature>
<dbReference type="EMBL" id="SODV01000001">
    <property type="protein sequence ID" value="TDX01901.1"/>
    <property type="molecule type" value="Genomic_DNA"/>
</dbReference>
<dbReference type="Proteomes" id="UP000294498">
    <property type="component" value="Unassembled WGS sequence"/>
</dbReference>
<feature type="transmembrane region" description="Helical" evidence="1">
    <location>
        <begin position="198"/>
        <end position="214"/>
    </location>
</feature>
<feature type="transmembrane region" description="Helical" evidence="1">
    <location>
        <begin position="221"/>
        <end position="240"/>
    </location>
</feature>
<sequence length="390" mass="44908">MSQPGHIKSLDGVRAIAILLVVVFHAGLGNYGWVGVQLFFVLSGFLITGILWKERATATTLGYKFKKFWTRRALRIFPLYFGYLLALGAVYVVFHFPPYYRRFIPYLLTYTFNYTRSLHLWMDNPLFTQLWSLCVEEQFYIFFPFVIFLCPPRFTARLMVVIVFLAPVIRWALCRYYLAGGASDLTAGDATYRNTLSHLDAFFMGGLIPVLGLDKRVTRPLLLFLCALLLAFGFGAWNYLHSPRVFAFVFELGYPQMSDRNGFHIWGYTCLDLLFAASLLLVVSAHRPAFMERVNRVLSSWWFVRIGRVSYGMYIFNLAVWMYFFEPYFRGAGIPVLMALFVPYLLIVWGLAELSYWAFESRFIRLKDKVFPGGGAAEIRASLTLKPADA</sequence>
<dbReference type="PANTHER" id="PTHR23028:SF53">
    <property type="entry name" value="ACYL_TRANSF_3 DOMAIN-CONTAINING PROTEIN"/>
    <property type="match status" value="1"/>
</dbReference>